<dbReference type="InParanoid" id="A0A1I5JMC8"/>
<name>A0A1I5JMC8_9ACTN</name>
<evidence type="ECO:0000313" key="2">
    <source>
        <dbReference type="EMBL" id="SFO73506.1"/>
    </source>
</evidence>
<reference evidence="2 3" key="1">
    <citation type="submission" date="2016-10" db="EMBL/GenBank/DDBJ databases">
        <authorList>
            <person name="de Groot N.N."/>
        </authorList>
    </citation>
    <scope>NUCLEOTIDE SEQUENCE [LARGE SCALE GENOMIC DNA]</scope>
    <source>
        <strain evidence="2 3">DSM 43067</strain>
    </source>
</reference>
<proteinExistence type="predicted"/>
<evidence type="ECO:0000313" key="3">
    <source>
        <dbReference type="Proteomes" id="UP000183413"/>
    </source>
</evidence>
<organism evidence="2 3">
    <name type="scientific">Actinomadura madurae</name>
    <dbReference type="NCBI Taxonomy" id="1993"/>
    <lineage>
        <taxon>Bacteria</taxon>
        <taxon>Bacillati</taxon>
        <taxon>Actinomycetota</taxon>
        <taxon>Actinomycetes</taxon>
        <taxon>Streptosporangiales</taxon>
        <taxon>Thermomonosporaceae</taxon>
        <taxon>Actinomadura</taxon>
    </lineage>
</organism>
<evidence type="ECO:0000256" key="1">
    <source>
        <dbReference type="SAM" id="MobiDB-lite"/>
    </source>
</evidence>
<feature type="region of interest" description="Disordered" evidence="1">
    <location>
        <begin position="27"/>
        <end position="51"/>
    </location>
</feature>
<dbReference type="AlphaFoldDB" id="A0A1I5JMC8"/>
<keyword evidence="3" id="KW-1185">Reference proteome</keyword>
<dbReference type="Proteomes" id="UP000183413">
    <property type="component" value="Unassembled WGS sequence"/>
</dbReference>
<dbReference type="RefSeq" id="WP_021592285.1">
    <property type="nucleotide sequence ID" value="NZ_FOVH01000009.1"/>
</dbReference>
<gene>
    <name evidence="2" type="ORF">SAMN04489713_10944</name>
</gene>
<sequence length="51" mass="5904">MTKAEDEARRRKERAQTVALWRYQLIREAADPELSTKQRGAAGPADRRDHP</sequence>
<dbReference type="EMBL" id="FOVH01000009">
    <property type="protein sequence ID" value="SFO73506.1"/>
    <property type="molecule type" value="Genomic_DNA"/>
</dbReference>
<dbReference type="STRING" id="1993.SAMN04489713_10944"/>
<accession>A0A1I5JMC8</accession>
<protein>
    <submittedName>
        <fullName evidence="2">Putative transposase</fullName>
    </submittedName>
</protein>